<evidence type="ECO:0000313" key="2">
    <source>
        <dbReference type="EMBL" id="OQR66571.1"/>
    </source>
</evidence>
<reference evidence="2 3" key="1">
    <citation type="journal article" date="2017" name="Gigascience">
        <title>Draft genome of the honey bee ectoparasitic mite, Tropilaelaps mercedesae, is shaped by the parasitic life history.</title>
        <authorList>
            <person name="Dong X."/>
            <person name="Armstrong S.D."/>
            <person name="Xia D."/>
            <person name="Makepeace B.L."/>
            <person name="Darby A.C."/>
            <person name="Kadowaki T."/>
        </authorList>
    </citation>
    <scope>NUCLEOTIDE SEQUENCE [LARGE SCALE GENOMIC DNA]</scope>
    <source>
        <strain evidence="2">Wuxi-XJTLU</strain>
    </source>
</reference>
<keyword evidence="1" id="KW-0812">Transmembrane</keyword>
<comment type="caution">
    <text evidence="2">The sequence shown here is derived from an EMBL/GenBank/DDBJ whole genome shotgun (WGS) entry which is preliminary data.</text>
</comment>
<keyword evidence="3" id="KW-1185">Reference proteome</keyword>
<evidence type="ECO:0000256" key="1">
    <source>
        <dbReference type="SAM" id="Phobius"/>
    </source>
</evidence>
<protein>
    <submittedName>
        <fullName evidence="2">Uncharacterized protein</fullName>
    </submittedName>
</protein>
<keyword evidence="1" id="KW-0472">Membrane</keyword>
<dbReference type="Proteomes" id="UP000192247">
    <property type="component" value="Unassembled WGS sequence"/>
</dbReference>
<evidence type="ECO:0000313" key="3">
    <source>
        <dbReference type="Proteomes" id="UP000192247"/>
    </source>
</evidence>
<feature type="transmembrane region" description="Helical" evidence="1">
    <location>
        <begin position="78"/>
        <end position="100"/>
    </location>
</feature>
<dbReference type="AlphaFoldDB" id="A0A1V9WZG6"/>
<accession>A0A1V9WZG6</accession>
<sequence length="103" mass="10820">MSVSGVNRSRGDRFSVSGVNVRSECGFASFRAGLIGLNGGSKAQFVGLVLDATVAAVNLSEVVRSEDVAMRALLLAPVYISIAILDIVLKLVITVVVLMAQIR</sequence>
<dbReference type="InParanoid" id="A0A1V9WZG6"/>
<organism evidence="2 3">
    <name type="scientific">Tropilaelaps mercedesae</name>
    <dbReference type="NCBI Taxonomy" id="418985"/>
    <lineage>
        <taxon>Eukaryota</taxon>
        <taxon>Metazoa</taxon>
        <taxon>Ecdysozoa</taxon>
        <taxon>Arthropoda</taxon>
        <taxon>Chelicerata</taxon>
        <taxon>Arachnida</taxon>
        <taxon>Acari</taxon>
        <taxon>Parasitiformes</taxon>
        <taxon>Mesostigmata</taxon>
        <taxon>Gamasina</taxon>
        <taxon>Dermanyssoidea</taxon>
        <taxon>Laelapidae</taxon>
        <taxon>Tropilaelaps</taxon>
    </lineage>
</organism>
<keyword evidence="1" id="KW-1133">Transmembrane helix</keyword>
<name>A0A1V9WZG6_9ACAR</name>
<dbReference type="EMBL" id="MNPL01031912">
    <property type="protein sequence ID" value="OQR66571.1"/>
    <property type="molecule type" value="Genomic_DNA"/>
</dbReference>
<proteinExistence type="predicted"/>
<gene>
    <name evidence="2" type="ORF">BIW11_14063</name>
</gene>